<name>K6X675_9ALTE</name>
<comment type="caution">
    <text evidence="2">The sequence shown here is derived from an EMBL/GenBank/DDBJ whole genome shotgun (WGS) entry which is preliminary data.</text>
</comment>
<feature type="signal peptide" evidence="1">
    <location>
        <begin position="1"/>
        <end position="18"/>
    </location>
</feature>
<feature type="chain" id="PRO_5003899018" evidence="1">
    <location>
        <begin position="19"/>
        <end position="102"/>
    </location>
</feature>
<dbReference type="RefSeq" id="WP_008845927.1">
    <property type="nucleotide sequence ID" value="NZ_BAEN01000065.1"/>
</dbReference>
<dbReference type="AlphaFoldDB" id="K6X675"/>
<keyword evidence="3" id="KW-1185">Reference proteome</keyword>
<dbReference type="EMBL" id="BAEN01000065">
    <property type="protein sequence ID" value="GAC16124.1"/>
    <property type="molecule type" value="Genomic_DNA"/>
</dbReference>
<keyword evidence="1" id="KW-0732">Signal</keyword>
<dbReference type="STRING" id="1127673.GLIP_3511"/>
<evidence type="ECO:0000313" key="2">
    <source>
        <dbReference type="EMBL" id="GAC16124.1"/>
    </source>
</evidence>
<protein>
    <submittedName>
        <fullName evidence="2">Uncharacterized protein</fullName>
    </submittedName>
</protein>
<evidence type="ECO:0000313" key="3">
    <source>
        <dbReference type="Proteomes" id="UP000006334"/>
    </source>
</evidence>
<gene>
    <name evidence="2" type="ORF">GLIP_3511</name>
</gene>
<dbReference type="eggNOG" id="ENOG5033E7S">
    <property type="taxonomic scope" value="Bacteria"/>
</dbReference>
<reference evidence="2 3" key="1">
    <citation type="journal article" date="2017" name="Antonie Van Leeuwenhoek">
        <title>Rhizobium rhizosphaerae sp. nov., a novel species isolated from rice rhizosphere.</title>
        <authorList>
            <person name="Zhao J.J."/>
            <person name="Zhang J."/>
            <person name="Zhang R.J."/>
            <person name="Zhang C.W."/>
            <person name="Yin H.Q."/>
            <person name="Zhang X.X."/>
        </authorList>
    </citation>
    <scope>NUCLEOTIDE SEQUENCE [LARGE SCALE GENOMIC DNA]</scope>
    <source>
        <strain evidence="2 3">E3</strain>
    </source>
</reference>
<accession>K6X675</accession>
<evidence type="ECO:0000256" key="1">
    <source>
        <dbReference type="SAM" id="SignalP"/>
    </source>
</evidence>
<dbReference type="OrthoDB" id="6388243at2"/>
<proteinExistence type="predicted"/>
<dbReference type="Proteomes" id="UP000006334">
    <property type="component" value="Unassembled WGS sequence"/>
</dbReference>
<organism evidence="2 3">
    <name type="scientific">Aliiglaciecola lipolytica E3</name>
    <dbReference type="NCBI Taxonomy" id="1127673"/>
    <lineage>
        <taxon>Bacteria</taxon>
        <taxon>Pseudomonadati</taxon>
        <taxon>Pseudomonadota</taxon>
        <taxon>Gammaproteobacteria</taxon>
        <taxon>Alteromonadales</taxon>
        <taxon>Alteromonadaceae</taxon>
        <taxon>Aliiglaciecola</taxon>
    </lineage>
</organism>
<sequence>MYKIIMLSLGLLSLTSIAHQGHVDDTALQACVDKTKSQSCGYVSSSLQLHLGSCQQFKEHLICVRNKPFESITDRKLAELRAAGEITISDRLSKRHAPHDGH</sequence>